<dbReference type="RefSeq" id="WP_051676819.1">
    <property type="nucleotide sequence ID" value="NZ_BSOO01000005.1"/>
</dbReference>
<evidence type="ECO:0000259" key="1">
    <source>
        <dbReference type="Pfam" id="PF13400"/>
    </source>
</evidence>
<evidence type="ECO:0000313" key="3">
    <source>
        <dbReference type="Proteomes" id="UP001156703"/>
    </source>
</evidence>
<dbReference type="Proteomes" id="UP001156703">
    <property type="component" value="Unassembled WGS sequence"/>
</dbReference>
<dbReference type="Pfam" id="PF13400">
    <property type="entry name" value="Tad"/>
    <property type="match status" value="1"/>
</dbReference>
<organism evidence="2 3">
    <name type="scientific">Sphingomonas astaxanthinifaciens DSM 22298</name>
    <dbReference type="NCBI Taxonomy" id="1123267"/>
    <lineage>
        <taxon>Bacteria</taxon>
        <taxon>Pseudomonadati</taxon>
        <taxon>Pseudomonadota</taxon>
        <taxon>Alphaproteobacteria</taxon>
        <taxon>Sphingomonadales</taxon>
        <taxon>Sphingomonadaceae</taxon>
        <taxon>Sphingomonas</taxon>
    </lineage>
</organism>
<proteinExistence type="predicted"/>
<dbReference type="InterPro" id="IPR028087">
    <property type="entry name" value="Tad_N"/>
</dbReference>
<dbReference type="EMBL" id="BSOO01000005">
    <property type="protein sequence ID" value="GLR47099.1"/>
    <property type="molecule type" value="Genomic_DNA"/>
</dbReference>
<sequence length="558" mass="58209">MIRGEEGAIAPTLALSLFGLLAIGGVAFDYARLAALDTELQSAADQAALAAATQLDGKSGACARAAAAAAGLLSNQALFANDGGGMAVKVANEAACDATDNVRFYQSWDDSTDTPGTAATSDANAKVVVLKVNPRTANFALTPVVGAISASNLTAEAVASLEGGAICKVPPLMICNPNEGSLTNANFPNSTDIGKGLLLLPGGGGTQWGPGNYGYLDFGSGANTLEKAMGANVNAEPCLAASAVNTKPGNTASATAGVNVRFDIYQNGLVNTCDRATGNCSPALNVGKDLIHSQFSTGTAPNETASNSDNCGFKTGSEPWDFDTPAYLPDPTTRAQPTALGTPRVMGMPRDICHAISTDGDCGGTSVKSKFGDGSWDRNLYFYVNHRTLYPTAPTAPNNGWQSIPSLISWANTNLAGTGRTVATVTRYDVYRWELQQMAAAAISRRSALITTIGNGKNAKDYYAYRGPACATGLAPSATVKDRRLLTAAVVNCTADNVQGSTNVKPIGWVDLFFVEPSLDRARTGKDQLYVEITGVAKRPNGDDAFQYYLRQRPRLLK</sequence>
<evidence type="ECO:0000313" key="2">
    <source>
        <dbReference type="EMBL" id="GLR47099.1"/>
    </source>
</evidence>
<gene>
    <name evidence="2" type="ORF">GCM10007925_08100</name>
</gene>
<keyword evidence="3" id="KW-1185">Reference proteome</keyword>
<protein>
    <recommendedName>
        <fullName evidence="1">Putative Flp pilus-assembly TadG-like N-terminal domain-containing protein</fullName>
    </recommendedName>
</protein>
<comment type="caution">
    <text evidence="2">The sequence shown here is derived from an EMBL/GenBank/DDBJ whole genome shotgun (WGS) entry which is preliminary data.</text>
</comment>
<name>A0ABQ5Z2V3_9SPHN</name>
<feature type="domain" description="Putative Flp pilus-assembly TadG-like N-terminal" evidence="1">
    <location>
        <begin position="7"/>
        <end position="53"/>
    </location>
</feature>
<reference evidence="3" key="1">
    <citation type="journal article" date="2019" name="Int. J. Syst. Evol. Microbiol.">
        <title>The Global Catalogue of Microorganisms (GCM) 10K type strain sequencing project: providing services to taxonomists for standard genome sequencing and annotation.</title>
        <authorList>
            <consortium name="The Broad Institute Genomics Platform"/>
            <consortium name="The Broad Institute Genome Sequencing Center for Infectious Disease"/>
            <person name="Wu L."/>
            <person name="Ma J."/>
        </authorList>
    </citation>
    <scope>NUCLEOTIDE SEQUENCE [LARGE SCALE GENOMIC DNA]</scope>
    <source>
        <strain evidence="3">NBRC 102146</strain>
    </source>
</reference>
<accession>A0ABQ5Z2V3</accession>